<feature type="region of interest" description="Disordered" evidence="1">
    <location>
        <begin position="32"/>
        <end position="226"/>
    </location>
</feature>
<accession>A0A6N2N7S1</accession>
<gene>
    <name evidence="2" type="ORF">SVIM_LOCUS411623</name>
</gene>
<reference evidence="2" key="1">
    <citation type="submission" date="2019-03" db="EMBL/GenBank/DDBJ databases">
        <authorList>
            <person name="Mank J."/>
            <person name="Almeida P."/>
        </authorList>
    </citation>
    <scope>NUCLEOTIDE SEQUENCE</scope>
    <source>
        <strain evidence="2">78183</strain>
    </source>
</reference>
<organism evidence="2">
    <name type="scientific">Salix viminalis</name>
    <name type="common">Common osier</name>
    <name type="synonym">Basket willow</name>
    <dbReference type="NCBI Taxonomy" id="40686"/>
    <lineage>
        <taxon>Eukaryota</taxon>
        <taxon>Viridiplantae</taxon>
        <taxon>Streptophyta</taxon>
        <taxon>Embryophyta</taxon>
        <taxon>Tracheophyta</taxon>
        <taxon>Spermatophyta</taxon>
        <taxon>Magnoliopsida</taxon>
        <taxon>eudicotyledons</taxon>
        <taxon>Gunneridae</taxon>
        <taxon>Pentapetalae</taxon>
        <taxon>rosids</taxon>
        <taxon>fabids</taxon>
        <taxon>Malpighiales</taxon>
        <taxon>Salicaceae</taxon>
        <taxon>Saliceae</taxon>
        <taxon>Salix</taxon>
    </lineage>
</organism>
<dbReference type="AlphaFoldDB" id="A0A6N2N7S1"/>
<proteinExistence type="predicted"/>
<protein>
    <submittedName>
        <fullName evidence="2">Uncharacterized protein</fullName>
    </submittedName>
</protein>
<evidence type="ECO:0000313" key="2">
    <source>
        <dbReference type="EMBL" id="VFU57027.1"/>
    </source>
</evidence>
<feature type="compositionally biased region" description="Basic and acidic residues" evidence="1">
    <location>
        <begin position="147"/>
        <end position="193"/>
    </location>
</feature>
<dbReference type="EMBL" id="CAADRP010001930">
    <property type="protein sequence ID" value="VFU57027.1"/>
    <property type="molecule type" value="Genomic_DNA"/>
</dbReference>
<name>A0A6N2N7S1_SALVM</name>
<evidence type="ECO:0000256" key="1">
    <source>
        <dbReference type="SAM" id="MobiDB-lite"/>
    </source>
</evidence>
<sequence length="226" mass="24835">MSIFLCSEMEPRVKKFESPSSRSKRVERIAYLSTNRTKQNASSIKPDTGPSVSAFSFKSDERAERRKEASLSKTKPAKARHKSTSPASGAAARPQLLSRAGYDQAFSANEPVKPTNQPEPSGRTYPPPAKVSEVLDTSPTNNRRHKPEAITKTDVNGKNERGKVKDPNFQRHRVSENTKVPKDLKFKGKEKMGNNRSSSEMLRKSIKRIGTGSNSGKGHLAVGVAS</sequence>
<feature type="compositionally biased region" description="Polar residues" evidence="1">
    <location>
        <begin position="32"/>
        <end position="56"/>
    </location>
</feature>
<feature type="compositionally biased region" description="Basic and acidic residues" evidence="1">
    <location>
        <begin position="58"/>
        <end position="70"/>
    </location>
</feature>